<dbReference type="SUPFAM" id="SSF53098">
    <property type="entry name" value="Ribonuclease H-like"/>
    <property type="match status" value="1"/>
</dbReference>
<dbReference type="InterPro" id="IPR001584">
    <property type="entry name" value="Integrase_cat-core"/>
</dbReference>
<dbReference type="PROSITE" id="PS50994">
    <property type="entry name" value="INTEGRASE"/>
    <property type="match status" value="1"/>
</dbReference>
<name>A0ABM8NCE8_9BURK</name>
<reference evidence="3 4" key="1">
    <citation type="submission" date="2020-10" db="EMBL/GenBank/DDBJ databases">
        <authorList>
            <person name="Peeters C."/>
        </authorList>
    </citation>
    <scope>NUCLEOTIDE SEQUENCE [LARGE SCALE GENOMIC DNA]</scope>
    <source>
        <strain evidence="3 4">LMG 28140</strain>
    </source>
</reference>
<evidence type="ECO:0000313" key="3">
    <source>
        <dbReference type="EMBL" id="CAD6516522.1"/>
    </source>
</evidence>
<dbReference type="Proteomes" id="UP000598032">
    <property type="component" value="Unassembled WGS sequence"/>
</dbReference>
<dbReference type="InterPro" id="IPR012337">
    <property type="entry name" value="RNaseH-like_sf"/>
</dbReference>
<dbReference type="EMBL" id="CAJHCP010000002">
    <property type="protein sequence ID" value="CAD6516522.1"/>
    <property type="molecule type" value="Genomic_DNA"/>
</dbReference>
<evidence type="ECO:0000313" key="4">
    <source>
        <dbReference type="Proteomes" id="UP000598032"/>
    </source>
</evidence>
<feature type="region of interest" description="Disordered" evidence="1">
    <location>
        <begin position="779"/>
        <end position="810"/>
    </location>
</feature>
<dbReference type="Gene3D" id="3.30.420.10">
    <property type="entry name" value="Ribonuclease H-like superfamily/Ribonuclease H"/>
    <property type="match status" value="1"/>
</dbReference>
<dbReference type="RefSeq" id="WP_236591595.1">
    <property type="nucleotide sequence ID" value="NZ_CAJHCP010000002.1"/>
</dbReference>
<feature type="region of interest" description="Disordered" evidence="1">
    <location>
        <begin position="199"/>
        <end position="221"/>
    </location>
</feature>
<protein>
    <recommendedName>
        <fullName evidence="2">Integrase catalytic domain-containing protein</fullName>
    </recommendedName>
</protein>
<keyword evidence="4" id="KW-1185">Reference proteome</keyword>
<comment type="caution">
    <text evidence="3">The sequence shown here is derived from an EMBL/GenBank/DDBJ whole genome shotgun (WGS) entry which is preliminary data.</text>
</comment>
<proteinExistence type="predicted"/>
<sequence length="810" mass="93017">MKSIYPSPLAVCDVLKERFGKTVYIVLKTGKGSRWTHLIDIEHDKKSSRNRKALPIKQKTDELMDRLSEQYRKLDALDRLNKLPTDVSDRRSIHPFELSNRSDKYREILLDPTKSKGWKLIAGLLTFDLPLNEKGEAPEPSYYGDEFEALILPETRRKRILRYCEHSKISEDTVYRTFRRYCQQGLTPAAAADDYDLSGRRNQQREWKSRPGKDPRRRKFGASACDQEVRRLIALAADYYYSFQYGKGKRSQKTLEQALNWLRATFLRDRVVYNEKGEMVELRLSSRIVITVRQLQYYILKNFTYEDRRIHKVGLKQYLLHERPLKGQLRTTKGPGERFHIDATVLDIYLVGEILRTKVIGRPVLYLVIDDYSGMAVGFHLTFDPPCWDGAMMALVNAISPKVEFCRSLDIYIREEQWPACRLCEGIYADQGEVSSVHKAHPLISHYRVNVSNAPAYRPDLRSVMERRFGIIPAIWNSLVPGIVEKSSFDRGVSHPAYHAALDLKQLRRVICHSLLSYNTRVIRGYPTPAKMIERELAPTPLNLWKYGTEINGCGRHVAVDEFRAKVMPKTTVSIDAQGILHNHLHYECPTFDLVERQAMFRAEGTETKVEITFDSTDNSSIQILGLGEPITCPISEHDVGNLQGVTYQEQSLGKDLDATARGMAKEAGEPERAKTDYNISEIAREATSKTAKALREAGKTRPDIKDMDEMRSVERSMSKGLLEKYASKDAEKTRRNRKTGASFKNFIQKIVQGSRVGVPVEQEETYDEEGDVYEKSLNETNVPSGEISRMTSKELREKRARELLEEQDR</sequence>
<organism evidence="3 4">
    <name type="scientific">Paraburkholderia metrosideri</name>
    <dbReference type="NCBI Taxonomy" id="580937"/>
    <lineage>
        <taxon>Bacteria</taxon>
        <taxon>Pseudomonadati</taxon>
        <taxon>Pseudomonadota</taxon>
        <taxon>Betaproteobacteria</taxon>
        <taxon>Burkholderiales</taxon>
        <taxon>Burkholderiaceae</taxon>
        <taxon>Paraburkholderia</taxon>
    </lineage>
</organism>
<gene>
    <name evidence="3" type="ORF">LMG28140_00796</name>
</gene>
<feature type="compositionally biased region" description="Basic and acidic residues" evidence="1">
    <location>
        <begin position="199"/>
        <end position="214"/>
    </location>
</feature>
<evidence type="ECO:0000256" key="1">
    <source>
        <dbReference type="SAM" id="MobiDB-lite"/>
    </source>
</evidence>
<accession>A0ABM8NCE8</accession>
<feature type="compositionally biased region" description="Basic and acidic residues" evidence="1">
    <location>
        <begin position="792"/>
        <end position="810"/>
    </location>
</feature>
<dbReference type="InterPro" id="IPR036397">
    <property type="entry name" value="RNaseH_sf"/>
</dbReference>
<feature type="domain" description="Integrase catalytic" evidence="2">
    <location>
        <begin position="331"/>
        <end position="549"/>
    </location>
</feature>
<evidence type="ECO:0000259" key="2">
    <source>
        <dbReference type="PROSITE" id="PS50994"/>
    </source>
</evidence>